<reference evidence="1" key="2">
    <citation type="journal article" date="2015" name="Fish Shellfish Immunol.">
        <title>Early steps in the European eel (Anguilla anguilla)-Vibrio vulnificus interaction in the gills: Role of the RtxA13 toxin.</title>
        <authorList>
            <person name="Callol A."/>
            <person name="Pajuelo D."/>
            <person name="Ebbesson L."/>
            <person name="Teles M."/>
            <person name="MacKenzie S."/>
            <person name="Amaro C."/>
        </authorList>
    </citation>
    <scope>NUCLEOTIDE SEQUENCE</scope>
</reference>
<reference evidence="1" key="1">
    <citation type="submission" date="2014-11" db="EMBL/GenBank/DDBJ databases">
        <authorList>
            <person name="Amaro Gonzalez C."/>
        </authorList>
    </citation>
    <scope>NUCLEOTIDE SEQUENCE</scope>
</reference>
<organism evidence="1">
    <name type="scientific">Anguilla anguilla</name>
    <name type="common">European freshwater eel</name>
    <name type="synonym">Muraena anguilla</name>
    <dbReference type="NCBI Taxonomy" id="7936"/>
    <lineage>
        <taxon>Eukaryota</taxon>
        <taxon>Metazoa</taxon>
        <taxon>Chordata</taxon>
        <taxon>Craniata</taxon>
        <taxon>Vertebrata</taxon>
        <taxon>Euteleostomi</taxon>
        <taxon>Actinopterygii</taxon>
        <taxon>Neopterygii</taxon>
        <taxon>Teleostei</taxon>
        <taxon>Anguilliformes</taxon>
        <taxon>Anguillidae</taxon>
        <taxon>Anguilla</taxon>
    </lineage>
</organism>
<sequence length="34" mass="4156">MVQFPNGYYYYMACLFTRQTTPLYKTDSNTFYNL</sequence>
<evidence type="ECO:0000313" key="1">
    <source>
        <dbReference type="EMBL" id="JAH76630.1"/>
    </source>
</evidence>
<name>A0A0E9VGR1_ANGAN</name>
<accession>A0A0E9VGR1</accession>
<dbReference type="EMBL" id="GBXM01031947">
    <property type="protein sequence ID" value="JAH76630.1"/>
    <property type="molecule type" value="Transcribed_RNA"/>
</dbReference>
<protein>
    <submittedName>
        <fullName evidence="1">Uncharacterized protein</fullName>
    </submittedName>
</protein>
<proteinExistence type="predicted"/>
<dbReference type="AlphaFoldDB" id="A0A0E9VGR1"/>